<keyword evidence="2" id="KW-1185">Reference proteome</keyword>
<accession>A0A1C7NFK7</accession>
<dbReference type="EMBL" id="LUGH01000192">
    <property type="protein sequence ID" value="OBZ87867.1"/>
    <property type="molecule type" value="Genomic_DNA"/>
</dbReference>
<comment type="caution">
    <text evidence="1">The sequence shown here is derived from an EMBL/GenBank/DDBJ whole genome shotgun (WGS) entry which is preliminary data.</text>
</comment>
<protein>
    <submittedName>
        <fullName evidence="1">Uncharacterized protein</fullName>
    </submittedName>
</protein>
<evidence type="ECO:0000313" key="2">
    <source>
        <dbReference type="Proteomes" id="UP000093000"/>
    </source>
</evidence>
<name>A0A1C7NFK7_9FUNG</name>
<dbReference type="Proteomes" id="UP000093000">
    <property type="component" value="Unassembled WGS sequence"/>
</dbReference>
<sequence>MKQYIRIIYEHYGGHPIQQIILRRRTKKATCNHDDFSNAQGSNWVDVGRHFLRCKLKNSKQYCIHVDEKI</sequence>
<proteinExistence type="predicted"/>
<reference evidence="1 2" key="1">
    <citation type="submission" date="2016-03" db="EMBL/GenBank/DDBJ databases">
        <title>Choanephora cucurbitarum.</title>
        <authorList>
            <person name="Min B."/>
            <person name="Park H."/>
            <person name="Park J.-H."/>
            <person name="Shin H.-D."/>
            <person name="Choi I.-G."/>
        </authorList>
    </citation>
    <scope>NUCLEOTIDE SEQUENCE [LARGE SCALE GENOMIC DNA]</scope>
    <source>
        <strain evidence="1 2">KUS-F28377</strain>
    </source>
</reference>
<organism evidence="1 2">
    <name type="scientific">Choanephora cucurbitarum</name>
    <dbReference type="NCBI Taxonomy" id="101091"/>
    <lineage>
        <taxon>Eukaryota</taxon>
        <taxon>Fungi</taxon>
        <taxon>Fungi incertae sedis</taxon>
        <taxon>Mucoromycota</taxon>
        <taxon>Mucoromycotina</taxon>
        <taxon>Mucoromycetes</taxon>
        <taxon>Mucorales</taxon>
        <taxon>Mucorineae</taxon>
        <taxon>Choanephoraceae</taxon>
        <taxon>Choanephoroideae</taxon>
        <taxon>Choanephora</taxon>
    </lineage>
</organism>
<dbReference type="InParanoid" id="A0A1C7NFK7"/>
<evidence type="ECO:0000313" key="1">
    <source>
        <dbReference type="EMBL" id="OBZ87867.1"/>
    </source>
</evidence>
<gene>
    <name evidence="1" type="ORF">A0J61_04085</name>
</gene>
<dbReference type="AlphaFoldDB" id="A0A1C7NFK7"/>